<organism evidence="2 3">
    <name type="scientific">Mycena chlorophos</name>
    <name type="common">Agaric fungus</name>
    <name type="synonym">Agaricus chlorophos</name>
    <dbReference type="NCBI Taxonomy" id="658473"/>
    <lineage>
        <taxon>Eukaryota</taxon>
        <taxon>Fungi</taxon>
        <taxon>Dikarya</taxon>
        <taxon>Basidiomycota</taxon>
        <taxon>Agaricomycotina</taxon>
        <taxon>Agaricomycetes</taxon>
        <taxon>Agaricomycetidae</taxon>
        <taxon>Agaricales</taxon>
        <taxon>Marasmiineae</taxon>
        <taxon>Mycenaceae</taxon>
        <taxon>Mycena</taxon>
    </lineage>
</organism>
<dbReference type="EMBL" id="DF847716">
    <property type="protein sequence ID" value="GAT52312.1"/>
    <property type="molecule type" value="Genomic_DNA"/>
</dbReference>
<reference evidence="2" key="1">
    <citation type="submission" date="2014-09" db="EMBL/GenBank/DDBJ databases">
        <title>Genome sequence of the luminous mushroom Mycena chlorophos for searching fungal bioluminescence genes.</title>
        <authorList>
            <person name="Tanaka Y."/>
            <person name="Kasuga D."/>
            <person name="Oba Y."/>
            <person name="Hase S."/>
            <person name="Sato K."/>
            <person name="Oba Y."/>
            <person name="Sakakibara Y."/>
        </authorList>
    </citation>
    <scope>NUCLEOTIDE SEQUENCE</scope>
</reference>
<gene>
    <name evidence="2" type="ORF">MCHLO_09376</name>
</gene>
<protein>
    <submittedName>
        <fullName evidence="2">Uncharacterized protein</fullName>
    </submittedName>
</protein>
<feature type="compositionally biased region" description="Low complexity" evidence="1">
    <location>
        <begin position="23"/>
        <end position="43"/>
    </location>
</feature>
<feature type="region of interest" description="Disordered" evidence="1">
    <location>
        <begin position="1"/>
        <end position="65"/>
    </location>
</feature>
<dbReference type="Proteomes" id="UP000815677">
    <property type="component" value="Unassembled WGS sequence"/>
</dbReference>
<sequence length="120" mass="12846">MNASAGLGSSIPGTSGWDSNTDASGWASASGAWASALGPWGSATEGSGAQDGWGDAQDHSNWNAPVVSSPVEPWWYGDPRALLVKDDDEVSLPGSPQYWKTDVDSFDDIWYSYDDKWDLE</sequence>
<keyword evidence="3" id="KW-1185">Reference proteome</keyword>
<proteinExistence type="predicted"/>
<accession>A0ABQ0LP52</accession>
<evidence type="ECO:0000313" key="3">
    <source>
        <dbReference type="Proteomes" id="UP000815677"/>
    </source>
</evidence>
<feature type="compositionally biased region" description="Polar residues" evidence="1">
    <location>
        <begin position="11"/>
        <end position="22"/>
    </location>
</feature>
<evidence type="ECO:0000313" key="2">
    <source>
        <dbReference type="EMBL" id="GAT52312.1"/>
    </source>
</evidence>
<name>A0ABQ0LP52_MYCCL</name>
<evidence type="ECO:0000256" key="1">
    <source>
        <dbReference type="SAM" id="MobiDB-lite"/>
    </source>
</evidence>